<dbReference type="InterPro" id="IPR050708">
    <property type="entry name" value="T6SS_VgrG/RHS"/>
</dbReference>
<dbReference type="NCBIfam" id="TIGR01646">
    <property type="entry name" value="vgr_GE"/>
    <property type="match status" value="1"/>
</dbReference>
<dbReference type="InterPro" id="IPR006533">
    <property type="entry name" value="T6SS_Vgr_RhsGE"/>
</dbReference>
<proteinExistence type="inferred from homology"/>
<dbReference type="Gene3D" id="2.30.110.50">
    <property type="match status" value="1"/>
</dbReference>
<dbReference type="Gene3D" id="3.55.50.10">
    <property type="entry name" value="Baseplate protein-like domains"/>
    <property type="match status" value="1"/>
</dbReference>
<dbReference type="PANTHER" id="PTHR32305">
    <property type="match status" value="1"/>
</dbReference>
<dbReference type="Pfam" id="PF04717">
    <property type="entry name" value="Phage_base_V"/>
    <property type="match status" value="1"/>
</dbReference>
<evidence type="ECO:0000313" key="7">
    <source>
        <dbReference type="Proteomes" id="UP000066487"/>
    </source>
</evidence>
<dbReference type="InterPro" id="IPR017847">
    <property type="entry name" value="T6SS_RhsGE_Vgr_subset"/>
</dbReference>
<dbReference type="Pfam" id="PF22178">
    <property type="entry name" value="Gp5_trimer_C"/>
    <property type="match status" value="1"/>
</dbReference>
<dbReference type="Proteomes" id="UP000066487">
    <property type="component" value="Chromosome"/>
</dbReference>
<comment type="subcellular location">
    <subcellularLocation>
        <location evidence="1">Secreted</location>
    </subcellularLocation>
</comment>
<dbReference type="EMBL" id="CP012830">
    <property type="protein sequence ID" value="ALI01266.1"/>
    <property type="molecule type" value="Genomic_DNA"/>
</dbReference>
<dbReference type="Gene3D" id="4.10.220.110">
    <property type="match status" value="1"/>
</dbReference>
<accession>A0A0N9W4J3</accession>
<dbReference type="GO" id="GO:0005576">
    <property type="term" value="C:extracellular region"/>
    <property type="evidence" value="ECO:0007669"/>
    <property type="project" value="UniProtKB-SubCell"/>
</dbReference>
<organism evidence="6 7">
    <name type="scientific">Pseudomonas fluorescens</name>
    <dbReference type="NCBI Taxonomy" id="294"/>
    <lineage>
        <taxon>Bacteria</taxon>
        <taxon>Pseudomonadati</taxon>
        <taxon>Pseudomonadota</taxon>
        <taxon>Gammaproteobacteria</taxon>
        <taxon>Pseudomonadales</taxon>
        <taxon>Pseudomonadaceae</taxon>
        <taxon>Pseudomonas</taxon>
    </lineage>
</organism>
<protein>
    <submittedName>
        <fullName evidence="6">Type IV secretion protein Rhs</fullName>
    </submittedName>
</protein>
<evidence type="ECO:0000256" key="3">
    <source>
        <dbReference type="ARBA" id="ARBA00022525"/>
    </source>
</evidence>
<dbReference type="InterPro" id="IPR006531">
    <property type="entry name" value="Gp5/Vgr_OB"/>
</dbReference>
<dbReference type="InterPro" id="IPR054030">
    <property type="entry name" value="Gp5_Vgr_C"/>
</dbReference>
<feature type="domain" description="Gp5/Type VI secretion system Vgr protein OB-fold" evidence="4">
    <location>
        <begin position="397"/>
        <end position="464"/>
    </location>
</feature>
<dbReference type="AlphaFoldDB" id="A0A0N9W4J3"/>
<evidence type="ECO:0000259" key="4">
    <source>
        <dbReference type="Pfam" id="PF04717"/>
    </source>
</evidence>
<reference evidence="6 7" key="2">
    <citation type="journal article" date="2018" name="Nature">
        <title>Mutant phenotypes for thousands of bacterial genes of unknown function.</title>
        <authorList>
            <person name="Price M.N."/>
            <person name="Wetmore K.M."/>
            <person name="Waters R.J."/>
            <person name="Callaghan M."/>
            <person name="Ray J."/>
            <person name="Liu H."/>
            <person name="Kuehl J.V."/>
            <person name="Melnyk R.A."/>
            <person name="Lamson J.S."/>
            <person name="Suh Y."/>
            <person name="Carlson H.K."/>
            <person name="Esquivel Z."/>
            <person name="Sadeeshkumar H."/>
            <person name="Chakraborty R."/>
            <person name="Zane G.M."/>
            <person name="Rubin B.E."/>
            <person name="Wall J.D."/>
            <person name="Visel A."/>
            <person name="Bristow J."/>
            <person name="Blow M.J."/>
            <person name="Arkin A.P."/>
            <person name="Deutschbauer A.M."/>
        </authorList>
    </citation>
    <scope>NUCLEOTIDE SEQUENCE [LARGE SCALE GENOMIC DNA]</scope>
    <source>
        <strain evidence="6 7">FW300-N2E3</strain>
    </source>
</reference>
<dbReference type="Gene3D" id="2.40.50.230">
    <property type="entry name" value="Gp5 N-terminal domain"/>
    <property type="match status" value="1"/>
</dbReference>
<reference evidence="7" key="1">
    <citation type="submission" date="2015-09" db="EMBL/GenBank/DDBJ databases">
        <title>Whole genome sequence of Pseudomonas fluorescens FW300-N2E3.</title>
        <authorList>
            <person name="Ray J."/>
            <person name="Melnyk R."/>
            <person name="Deutschbauer A."/>
        </authorList>
    </citation>
    <scope>NUCLEOTIDE SEQUENCE [LARGE SCALE GENOMIC DNA]</scope>
    <source>
        <strain evidence="7">FW300-N2E3</strain>
    </source>
</reference>
<dbReference type="OrthoDB" id="9762420at2"/>
<comment type="similarity">
    <text evidence="2">Belongs to the VgrG protein family.</text>
</comment>
<dbReference type="SUPFAM" id="SSF69255">
    <property type="entry name" value="gp5 N-terminal domain-like"/>
    <property type="match status" value="1"/>
</dbReference>
<dbReference type="SUPFAM" id="SSF69349">
    <property type="entry name" value="Phage fibre proteins"/>
    <property type="match status" value="1"/>
</dbReference>
<gene>
    <name evidence="6" type="ORF">AO353_09365</name>
</gene>
<dbReference type="RefSeq" id="WP_054594668.1">
    <property type="nucleotide sequence ID" value="NZ_CP012830.1"/>
</dbReference>
<evidence type="ECO:0000256" key="2">
    <source>
        <dbReference type="ARBA" id="ARBA00005558"/>
    </source>
</evidence>
<feature type="domain" description="Gp5/Type VI secretion system Vgr C-terminal trimerisation" evidence="5">
    <location>
        <begin position="481"/>
        <end position="588"/>
    </location>
</feature>
<dbReference type="Pfam" id="PF05954">
    <property type="entry name" value="Phage_GPD"/>
    <property type="match status" value="1"/>
</dbReference>
<evidence type="ECO:0000256" key="1">
    <source>
        <dbReference type="ARBA" id="ARBA00004613"/>
    </source>
</evidence>
<evidence type="ECO:0000313" key="6">
    <source>
        <dbReference type="EMBL" id="ALI01266.1"/>
    </source>
</evidence>
<sequence>MFNPSNETHFSLTVADFQGDLHVLSFTGTEGISQTFRFDLELVSENHDLDLETLLHKQAFLAFDAASSKGGGSGIHGQIYRVAQGDAGKRLARYKVSLVPQLEYLRHRTNQRIYQQMSAPKIIALILEEHGIKGNAYSFQLSQPCPDREYCVQYDETDLHFVQRLCEEEGIHYHFQHSASGHQLVFGDDQTVFPKLGQPTAYVQGSGMVADEAVIKGFTLRLETRTSRTTRRDYDFEKPRLQLEAAYKPDGKRDEPDLEDYDYPGRFTERPRGKFLSQRALERHRADYQQAEGHGDQTALVSGHFLEISDHPRSEWNDLWLLTEVIHEGKQPQVLEESVTSDTTANKDDFHQGYRNRFLATPWDVFYRPALLHPKPRVLGSQTAQVTGPKGEEIHCDQYGRVKVQFHWDRIGVADDKTSCWLRVSSSWAGDRYGAIAIPRVGMEVLVTFLEGDPDQPLVTGCLYHKENQVPYALPANKTRSVFKTLSSPGGGGFNELRIEDKKGAEQIFIHAQRDWDENIEHDQKIRVGNERHDTVEKNTYTELKAEEHRTTLADRKVEARMDDHLTIGQSQHIKIGTAQLTSVGREIHLKAGDKMVIEAGSELTIKGGGSFIKLDAGGVTVVGPLVKINAGGLAGSGTGIGIKPPRLPGAADKDLAGAPPVQALGNTPIPPPPVCKECLARAKRNSQALTAR</sequence>
<evidence type="ECO:0000259" key="5">
    <source>
        <dbReference type="Pfam" id="PF22178"/>
    </source>
</evidence>
<dbReference type="NCBIfam" id="TIGR03361">
    <property type="entry name" value="VI_Rhs_Vgr"/>
    <property type="match status" value="1"/>
</dbReference>
<dbReference type="SUPFAM" id="SSF69279">
    <property type="entry name" value="Phage tail proteins"/>
    <property type="match status" value="2"/>
</dbReference>
<name>A0A0N9W4J3_PSEFL</name>
<keyword evidence="3" id="KW-0964">Secreted</keyword>
<dbReference type="PANTHER" id="PTHR32305:SF15">
    <property type="entry name" value="PROTEIN RHSA-RELATED"/>
    <property type="match status" value="1"/>
</dbReference>
<dbReference type="InterPro" id="IPR037026">
    <property type="entry name" value="Vgr_OB-fold_dom_sf"/>
</dbReference>